<dbReference type="EMBL" id="CAJVPU010009541">
    <property type="protein sequence ID" value="CAG8596023.1"/>
    <property type="molecule type" value="Genomic_DNA"/>
</dbReference>
<protein>
    <submittedName>
        <fullName evidence="1">2864_t:CDS:1</fullName>
    </submittedName>
</protein>
<keyword evidence="2" id="KW-1185">Reference proteome</keyword>
<sequence>MAEKRKRKETACEFCRGQKKRCEGGIIGEDPCENCGRKGKSCSYLENSSKSDPSSHNYVLQLQTNKSPEFLSAGDISQMRSDYHDFGGPLEVANVDGDILQTQVDESSETTNVGGDILQTRADFDGTNVDGDILQTDFDGLLEVTNVDSDNLQTQANLYKSPGLASIDIDVSQFRNGFELTNTDGNQSEISLEYVNSLHKTNIHQVMINNDICKASQVIQQLSCLNLILSKNQNMQSQMLWAERLDNLHTTLDSYSSYFGQLL</sequence>
<comment type="caution">
    <text evidence="1">The sequence shown here is derived from an EMBL/GenBank/DDBJ whole genome shotgun (WGS) entry which is preliminary data.</text>
</comment>
<evidence type="ECO:0000313" key="2">
    <source>
        <dbReference type="Proteomes" id="UP000789702"/>
    </source>
</evidence>
<proteinExistence type="predicted"/>
<reference evidence="1" key="1">
    <citation type="submission" date="2021-06" db="EMBL/GenBank/DDBJ databases">
        <authorList>
            <person name="Kallberg Y."/>
            <person name="Tangrot J."/>
            <person name="Rosling A."/>
        </authorList>
    </citation>
    <scope>NUCLEOTIDE SEQUENCE</scope>
    <source>
        <strain evidence="1">IL203A</strain>
    </source>
</reference>
<feature type="non-terminal residue" evidence="1">
    <location>
        <position position="263"/>
    </location>
</feature>
<name>A0ACA9MKK9_9GLOM</name>
<gene>
    <name evidence="1" type="ORF">DHETER_LOCUS7055</name>
</gene>
<accession>A0ACA9MKK9</accession>
<organism evidence="1 2">
    <name type="scientific">Dentiscutata heterogama</name>
    <dbReference type="NCBI Taxonomy" id="1316150"/>
    <lineage>
        <taxon>Eukaryota</taxon>
        <taxon>Fungi</taxon>
        <taxon>Fungi incertae sedis</taxon>
        <taxon>Mucoromycota</taxon>
        <taxon>Glomeromycotina</taxon>
        <taxon>Glomeromycetes</taxon>
        <taxon>Diversisporales</taxon>
        <taxon>Gigasporaceae</taxon>
        <taxon>Dentiscutata</taxon>
    </lineage>
</organism>
<feature type="non-terminal residue" evidence="1">
    <location>
        <position position="1"/>
    </location>
</feature>
<dbReference type="Proteomes" id="UP000789702">
    <property type="component" value="Unassembled WGS sequence"/>
</dbReference>
<evidence type="ECO:0000313" key="1">
    <source>
        <dbReference type="EMBL" id="CAG8596023.1"/>
    </source>
</evidence>